<sequence length="202" mass="22359">MLARLFITFLSLAPLASTASTTASPQCPMVQGDSRQHEPTQNVQEQIDWVQKRLHPSFKFNIARGNPHPGASTSIAYTANLPINPEEAGCIPSMPLPPNVYDCEQLLITVSVLNTTLEVPKGYCSTVKWRSCVMYGCATPCKEISFRTEEWAKGLDMVRWECIVGRGMSGVFYGKEGVRYVAGIENVGGLEGRVPPFWPCWM</sequence>
<dbReference type="EMBL" id="MU005574">
    <property type="protein sequence ID" value="KAF2687641.1"/>
    <property type="molecule type" value="Genomic_DNA"/>
</dbReference>
<reference evidence="3" key="1">
    <citation type="journal article" date="2020" name="Stud. Mycol.">
        <title>101 Dothideomycetes genomes: a test case for predicting lifestyles and emergence of pathogens.</title>
        <authorList>
            <person name="Haridas S."/>
            <person name="Albert R."/>
            <person name="Binder M."/>
            <person name="Bloem J."/>
            <person name="Labutti K."/>
            <person name="Salamov A."/>
            <person name="Andreopoulos B."/>
            <person name="Baker S."/>
            <person name="Barry K."/>
            <person name="Bills G."/>
            <person name="Bluhm B."/>
            <person name="Cannon C."/>
            <person name="Castanera R."/>
            <person name="Culley D."/>
            <person name="Daum C."/>
            <person name="Ezra D."/>
            <person name="Gonzalez J."/>
            <person name="Henrissat B."/>
            <person name="Kuo A."/>
            <person name="Liang C."/>
            <person name="Lipzen A."/>
            <person name="Lutzoni F."/>
            <person name="Magnuson J."/>
            <person name="Mondo S."/>
            <person name="Nolan M."/>
            <person name="Ohm R."/>
            <person name="Pangilinan J."/>
            <person name="Park H.-J."/>
            <person name="Ramirez L."/>
            <person name="Alfaro M."/>
            <person name="Sun H."/>
            <person name="Tritt A."/>
            <person name="Yoshinaga Y."/>
            <person name="Zwiers L.-H."/>
            <person name="Turgeon B."/>
            <person name="Goodwin S."/>
            <person name="Spatafora J."/>
            <person name="Crous P."/>
            <person name="Grigoriev I."/>
        </authorList>
    </citation>
    <scope>NUCLEOTIDE SEQUENCE</scope>
    <source>
        <strain evidence="3">CBS 122367</strain>
    </source>
</reference>
<accession>A0A6G1JBP9</accession>
<organism evidence="3 4">
    <name type="scientific">Lentithecium fluviatile CBS 122367</name>
    <dbReference type="NCBI Taxonomy" id="1168545"/>
    <lineage>
        <taxon>Eukaryota</taxon>
        <taxon>Fungi</taxon>
        <taxon>Dikarya</taxon>
        <taxon>Ascomycota</taxon>
        <taxon>Pezizomycotina</taxon>
        <taxon>Dothideomycetes</taxon>
        <taxon>Pleosporomycetidae</taxon>
        <taxon>Pleosporales</taxon>
        <taxon>Massarineae</taxon>
        <taxon>Lentitheciaceae</taxon>
        <taxon>Lentithecium</taxon>
    </lineage>
</organism>
<evidence type="ECO:0000256" key="2">
    <source>
        <dbReference type="SAM" id="SignalP"/>
    </source>
</evidence>
<keyword evidence="4" id="KW-1185">Reference proteome</keyword>
<feature type="signal peptide" evidence="2">
    <location>
        <begin position="1"/>
        <end position="18"/>
    </location>
</feature>
<keyword evidence="2" id="KW-0732">Signal</keyword>
<dbReference type="Proteomes" id="UP000799291">
    <property type="component" value="Unassembled WGS sequence"/>
</dbReference>
<proteinExistence type="predicted"/>
<evidence type="ECO:0000256" key="1">
    <source>
        <dbReference type="SAM" id="MobiDB-lite"/>
    </source>
</evidence>
<feature type="region of interest" description="Disordered" evidence="1">
    <location>
        <begin position="20"/>
        <end position="41"/>
    </location>
</feature>
<gene>
    <name evidence="3" type="ORF">K458DRAFT_167551</name>
</gene>
<evidence type="ECO:0000313" key="4">
    <source>
        <dbReference type="Proteomes" id="UP000799291"/>
    </source>
</evidence>
<evidence type="ECO:0000313" key="3">
    <source>
        <dbReference type="EMBL" id="KAF2687641.1"/>
    </source>
</evidence>
<feature type="chain" id="PRO_5026324804" description="Ecp2 effector protein domain-containing protein" evidence="2">
    <location>
        <begin position="19"/>
        <end position="202"/>
    </location>
</feature>
<name>A0A6G1JBP9_9PLEO</name>
<dbReference type="AlphaFoldDB" id="A0A6G1JBP9"/>
<protein>
    <recommendedName>
        <fullName evidence="5">Ecp2 effector protein domain-containing protein</fullName>
    </recommendedName>
</protein>
<evidence type="ECO:0008006" key="5">
    <source>
        <dbReference type="Google" id="ProtNLM"/>
    </source>
</evidence>
<dbReference type="OrthoDB" id="10649598at2759"/>